<protein>
    <recommendedName>
        <fullName evidence="2">Histidine kinase/HSP90-like ATPase domain-containing protein</fullName>
    </recommendedName>
</protein>
<evidence type="ECO:0000313" key="4">
    <source>
        <dbReference type="Proteomes" id="UP000245539"/>
    </source>
</evidence>
<proteinExistence type="predicted"/>
<dbReference type="RefSeq" id="WP_109838927.1">
    <property type="nucleotide sequence ID" value="NZ_QGKM01000059.1"/>
</dbReference>
<dbReference type="PANTHER" id="PTHR35526">
    <property type="entry name" value="ANTI-SIGMA-F FACTOR RSBW-RELATED"/>
    <property type="match status" value="1"/>
</dbReference>
<dbReference type="InterPro" id="IPR050267">
    <property type="entry name" value="Anti-sigma-factor_SerPK"/>
</dbReference>
<dbReference type="InterPro" id="IPR036890">
    <property type="entry name" value="HATPase_C_sf"/>
</dbReference>
<dbReference type="Pfam" id="PF13581">
    <property type="entry name" value="HATPase_c_2"/>
    <property type="match status" value="1"/>
</dbReference>
<name>A0A317C9R7_9GAMM</name>
<gene>
    <name evidence="3" type="ORF">DKW60_17320</name>
</gene>
<reference evidence="3 4" key="1">
    <citation type="submission" date="2018-05" db="EMBL/GenBank/DDBJ databases">
        <title>Leucothrix arctica sp. nov., isolated from Arctic seawater.</title>
        <authorList>
            <person name="Choi A."/>
            <person name="Baek K."/>
        </authorList>
    </citation>
    <scope>NUCLEOTIDE SEQUENCE [LARGE SCALE GENOMIC DNA]</scope>
    <source>
        <strain evidence="3 4">JCM 18388</strain>
    </source>
</reference>
<dbReference type="AlphaFoldDB" id="A0A317C9R7"/>
<dbReference type="SUPFAM" id="SSF55874">
    <property type="entry name" value="ATPase domain of HSP90 chaperone/DNA topoisomerase II/histidine kinase"/>
    <property type="match status" value="1"/>
</dbReference>
<dbReference type="CDD" id="cd16936">
    <property type="entry name" value="HATPase_RsbW-like"/>
    <property type="match status" value="1"/>
</dbReference>
<accession>A0A317C9R7</accession>
<dbReference type="OrthoDB" id="5624604at2"/>
<dbReference type="GO" id="GO:0004674">
    <property type="term" value="F:protein serine/threonine kinase activity"/>
    <property type="evidence" value="ECO:0007669"/>
    <property type="project" value="UniProtKB-KW"/>
</dbReference>
<sequence>MCKLSIDSSFSEVRLASELLYKYCETHNIAVDLQGQLELMLVEAVNNVVEHAYLEKAGNPINIELDMVDQHALMRITDQGIAAPGSVMIEGSELPNVADLPEGGWGLCLIQALADNIEYHRFPERNVLTLTKRTT</sequence>
<dbReference type="EMBL" id="QGKM01000059">
    <property type="protein sequence ID" value="PWQ94063.1"/>
    <property type="molecule type" value="Genomic_DNA"/>
</dbReference>
<keyword evidence="1" id="KW-0808">Transferase</keyword>
<keyword evidence="1" id="KW-0418">Kinase</keyword>
<comment type="caution">
    <text evidence="3">The sequence shown here is derived from an EMBL/GenBank/DDBJ whole genome shotgun (WGS) entry which is preliminary data.</text>
</comment>
<dbReference type="Proteomes" id="UP000245539">
    <property type="component" value="Unassembled WGS sequence"/>
</dbReference>
<keyword evidence="4" id="KW-1185">Reference proteome</keyword>
<dbReference type="InterPro" id="IPR003594">
    <property type="entry name" value="HATPase_dom"/>
</dbReference>
<dbReference type="Gene3D" id="3.30.565.10">
    <property type="entry name" value="Histidine kinase-like ATPase, C-terminal domain"/>
    <property type="match status" value="1"/>
</dbReference>
<keyword evidence="1" id="KW-0723">Serine/threonine-protein kinase</keyword>
<evidence type="ECO:0000256" key="1">
    <source>
        <dbReference type="ARBA" id="ARBA00022527"/>
    </source>
</evidence>
<dbReference type="PANTHER" id="PTHR35526:SF3">
    <property type="entry name" value="ANTI-SIGMA-F FACTOR RSBW"/>
    <property type="match status" value="1"/>
</dbReference>
<organism evidence="3 4">
    <name type="scientific">Leucothrix pacifica</name>
    <dbReference type="NCBI Taxonomy" id="1247513"/>
    <lineage>
        <taxon>Bacteria</taxon>
        <taxon>Pseudomonadati</taxon>
        <taxon>Pseudomonadota</taxon>
        <taxon>Gammaproteobacteria</taxon>
        <taxon>Thiotrichales</taxon>
        <taxon>Thiotrichaceae</taxon>
        <taxon>Leucothrix</taxon>
    </lineage>
</organism>
<evidence type="ECO:0000313" key="3">
    <source>
        <dbReference type="EMBL" id="PWQ94063.1"/>
    </source>
</evidence>
<evidence type="ECO:0000259" key="2">
    <source>
        <dbReference type="Pfam" id="PF13581"/>
    </source>
</evidence>
<feature type="domain" description="Histidine kinase/HSP90-like ATPase" evidence="2">
    <location>
        <begin position="12"/>
        <end position="132"/>
    </location>
</feature>